<dbReference type="PANTHER" id="PTHR12993:SF11">
    <property type="entry name" value="N-ACETYLGLUCOSAMINYL-PHOSPHATIDYLINOSITOL DE-N-ACETYLASE"/>
    <property type="match status" value="1"/>
</dbReference>
<dbReference type="STRING" id="133385.A0A2T9Y2Q3"/>
<reference evidence="3 4" key="1">
    <citation type="journal article" date="2018" name="MBio">
        <title>Comparative Genomics Reveals the Core Gene Toolbox for the Fungus-Insect Symbiosis.</title>
        <authorList>
            <person name="Wang Y."/>
            <person name="Stata M."/>
            <person name="Wang W."/>
            <person name="Stajich J.E."/>
            <person name="White M.M."/>
            <person name="Moncalvo J.M."/>
        </authorList>
    </citation>
    <scope>NUCLEOTIDE SEQUENCE [LARGE SCALE GENOMIC DNA]</scope>
    <source>
        <strain evidence="3 4">SWE-8-4</strain>
    </source>
</reference>
<dbReference type="InterPro" id="IPR003737">
    <property type="entry name" value="GlcNAc_PI_deacetylase-related"/>
</dbReference>
<evidence type="ECO:0000256" key="2">
    <source>
        <dbReference type="ARBA" id="ARBA00012176"/>
    </source>
</evidence>
<dbReference type="Proteomes" id="UP000245383">
    <property type="component" value="Unassembled WGS sequence"/>
</dbReference>
<dbReference type="GO" id="GO:0016020">
    <property type="term" value="C:membrane"/>
    <property type="evidence" value="ECO:0007669"/>
    <property type="project" value="GOC"/>
</dbReference>
<proteinExistence type="inferred from homology"/>
<comment type="similarity">
    <text evidence="1">Belongs to the PIGL family.</text>
</comment>
<organism evidence="3 4">
    <name type="scientific">Smittium simulii</name>
    <dbReference type="NCBI Taxonomy" id="133385"/>
    <lineage>
        <taxon>Eukaryota</taxon>
        <taxon>Fungi</taxon>
        <taxon>Fungi incertae sedis</taxon>
        <taxon>Zoopagomycota</taxon>
        <taxon>Kickxellomycotina</taxon>
        <taxon>Harpellomycetes</taxon>
        <taxon>Harpellales</taxon>
        <taxon>Legeriomycetaceae</taxon>
        <taxon>Smittium</taxon>
    </lineage>
</organism>
<dbReference type="OrthoDB" id="440160at2759"/>
<dbReference type="GO" id="GO:0005783">
    <property type="term" value="C:endoplasmic reticulum"/>
    <property type="evidence" value="ECO:0007669"/>
    <property type="project" value="TreeGrafter"/>
</dbReference>
<dbReference type="Pfam" id="PF02585">
    <property type="entry name" value="PIG-L"/>
    <property type="match status" value="1"/>
</dbReference>
<evidence type="ECO:0000313" key="4">
    <source>
        <dbReference type="Proteomes" id="UP000245383"/>
    </source>
</evidence>
<sequence length="245" mass="27896">MAIPGTPIYLQRLDLKPKNSKKTFNITFVTAHPDDETMFFAPAILALKDVPNVSISLVCFSTGDSQGLGRIRKTELTKVVSKLGISPSNLIIIDDPAFPDDIKKTWDPVLMAKALEAIIVASETDMLAIFTFDNQGISGHPNHISLYIGIKFMIQTSQTFKFKPVELYTLNSLSLVRKYLFFLDSIFSLGDFYRKSDSVLFVNGLEKYKLSCKTMDVHETQLVWYRKLYVTFSRYMFINSFDRVK</sequence>
<dbReference type="SUPFAM" id="SSF102588">
    <property type="entry name" value="LmbE-like"/>
    <property type="match status" value="1"/>
</dbReference>
<accession>A0A2T9Y2Q3</accession>
<protein>
    <recommendedName>
        <fullName evidence="2">N-acetylglucosaminylphosphatidylinositol deacetylase</fullName>
        <ecNumber evidence="2">3.5.1.89</ecNumber>
    </recommendedName>
</protein>
<dbReference type="InterPro" id="IPR024078">
    <property type="entry name" value="LmbE-like_dom_sf"/>
</dbReference>
<evidence type="ECO:0000313" key="3">
    <source>
        <dbReference type="EMBL" id="PVU86620.1"/>
    </source>
</evidence>
<dbReference type="UniPathway" id="UPA00196"/>
<keyword evidence="4" id="KW-1185">Reference proteome</keyword>
<dbReference type="GO" id="GO:0006506">
    <property type="term" value="P:GPI anchor biosynthetic process"/>
    <property type="evidence" value="ECO:0007669"/>
    <property type="project" value="UniProtKB-UniPathway"/>
</dbReference>
<dbReference type="GO" id="GO:0000225">
    <property type="term" value="F:N-acetylglucosaminylphosphatidylinositol deacetylase activity"/>
    <property type="evidence" value="ECO:0007669"/>
    <property type="project" value="UniProtKB-EC"/>
</dbReference>
<dbReference type="PANTHER" id="PTHR12993">
    <property type="entry name" value="N-ACETYLGLUCOSAMINYL-PHOSPHATIDYLINOSITOL DE-N-ACETYLASE-RELATED"/>
    <property type="match status" value="1"/>
</dbReference>
<dbReference type="AlphaFoldDB" id="A0A2T9Y2Q3"/>
<evidence type="ECO:0000256" key="1">
    <source>
        <dbReference type="ARBA" id="ARBA00006066"/>
    </source>
</evidence>
<gene>
    <name evidence="3" type="ORF">BB561_006641</name>
</gene>
<dbReference type="EMBL" id="MBFR01000635">
    <property type="protein sequence ID" value="PVU86620.1"/>
    <property type="molecule type" value="Genomic_DNA"/>
</dbReference>
<name>A0A2T9Y2Q3_9FUNG</name>
<dbReference type="Gene3D" id="3.40.50.10320">
    <property type="entry name" value="LmbE-like"/>
    <property type="match status" value="1"/>
</dbReference>
<comment type="caution">
    <text evidence="3">The sequence shown here is derived from an EMBL/GenBank/DDBJ whole genome shotgun (WGS) entry which is preliminary data.</text>
</comment>
<dbReference type="EC" id="3.5.1.89" evidence="2"/>